<keyword evidence="3" id="KW-1185">Reference proteome</keyword>
<protein>
    <submittedName>
        <fullName evidence="2">Uncharacterized protein</fullName>
    </submittedName>
</protein>
<feature type="transmembrane region" description="Helical" evidence="1">
    <location>
        <begin position="103"/>
        <end position="119"/>
    </location>
</feature>
<comment type="caution">
    <text evidence="2">The sequence shown here is derived from an EMBL/GenBank/DDBJ whole genome shotgun (WGS) entry which is preliminary data.</text>
</comment>
<dbReference type="Proteomes" id="UP001634007">
    <property type="component" value="Unassembled WGS sequence"/>
</dbReference>
<accession>A0ABD3JMT2</accession>
<keyword evidence="1" id="KW-0472">Membrane</keyword>
<evidence type="ECO:0000256" key="1">
    <source>
        <dbReference type="SAM" id="Phobius"/>
    </source>
</evidence>
<organism evidence="2 3">
    <name type="scientific">Eucalyptus globulus</name>
    <name type="common">Tasmanian blue gum</name>
    <dbReference type="NCBI Taxonomy" id="34317"/>
    <lineage>
        <taxon>Eukaryota</taxon>
        <taxon>Viridiplantae</taxon>
        <taxon>Streptophyta</taxon>
        <taxon>Embryophyta</taxon>
        <taxon>Tracheophyta</taxon>
        <taxon>Spermatophyta</taxon>
        <taxon>Magnoliopsida</taxon>
        <taxon>eudicotyledons</taxon>
        <taxon>Gunneridae</taxon>
        <taxon>Pentapetalae</taxon>
        <taxon>rosids</taxon>
        <taxon>malvids</taxon>
        <taxon>Myrtales</taxon>
        <taxon>Myrtaceae</taxon>
        <taxon>Myrtoideae</taxon>
        <taxon>Eucalypteae</taxon>
        <taxon>Eucalyptus</taxon>
    </lineage>
</organism>
<feature type="transmembrane region" description="Helical" evidence="1">
    <location>
        <begin position="42"/>
        <end position="60"/>
    </location>
</feature>
<name>A0ABD3JMT2_EUCGL</name>
<evidence type="ECO:0000313" key="2">
    <source>
        <dbReference type="EMBL" id="KAL3728930.1"/>
    </source>
</evidence>
<proteinExistence type="predicted"/>
<reference evidence="2 3" key="1">
    <citation type="submission" date="2024-11" db="EMBL/GenBank/DDBJ databases">
        <title>Chromosome-level genome assembly of Eucalyptus globulus Labill. provides insights into its genome evolution.</title>
        <authorList>
            <person name="Li X."/>
        </authorList>
    </citation>
    <scope>NUCLEOTIDE SEQUENCE [LARGE SCALE GENOMIC DNA]</scope>
    <source>
        <strain evidence="2">CL2024</strain>
        <tissue evidence="2">Fresh tender leaves</tissue>
    </source>
</reference>
<dbReference type="EMBL" id="JBJKBG010000008">
    <property type="protein sequence ID" value="KAL3728930.1"/>
    <property type="molecule type" value="Genomic_DNA"/>
</dbReference>
<keyword evidence="1" id="KW-1133">Transmembrane helix</keyword>
<gene>
    <name evidence="2" type="ORF">ACJRO7_033508</name>
</gene>
<keyword evidence="1" id="KW-0812">Transmembrane</keyword>
<evidence type="ECO:0000313" key="3">
    <source>
        <dbReference type="Proteomes" id="UP001634007"/>
    </source>
</evidence>
<sequence length="122" mass="13814">MKGGTVQINWHETKPVLTLDFHPLSGLLATGGADFDIEVCSSFLPLFIVSSILLIAILWLKVSKFWSAGFFRFPSRRVSVALRLIYEAFCLSWLYRVCAFRNVASVIAVYVLAFVSHRSERK</sequence>
<dbReference type="AlphaFoldDB" id="A0ABD3JMT2"/>